<dbReference type="Pfam" id="PF13857">
    <property type="entry name" value="Ank_5"/>
    <property type="match status" value="1"/>
</dbReference>
<dbReference type="SMART" id="SM00248">
    <property type="entry name" value="ANK"/>
    <property type="match status" value="3"/>
</dbReference>
<feature type="chain" id="PRO_5011004427" evidence="4">
    <location>
        <begin position="22"/>
        <end position="206"/>
    </location>
</feature>
<dbReference type="EMBL" id="FXWG01000001">
    <property type="protein sequence ID" value="SMQ63367.1"/>
    <property type="molecule type" value="Genomic_DNA"/>
</dbReference>
<name>A0A1Y6ELA9_9SPHN</name>
<dbReference type="PROSITE" id="PS50088">
    <property type="entry name" value="ANK_REPEAT"/>
    <property type="match status" value="3"/>
</dbReference>
<dbReference type="Pfam" id="PF00023">
    <property type="entry name" value="Ank"/>
    <property type="match status" value="1"/>
</dbReference>
<feature type="repeat" description="ANK" evidence="3">
    <location>
        <begin position="99"/>
        <end position="131"/>
    </location>
</feature>
<evidence type="ECO:0000256" key="2">
    <source>
        <dbReference type="ARBA" id="ARBA00023043"/>
    </source>
</evidence>
<keyword evidence="1" id="KW-0677">Repeat</keyword>
<reference evidence="6" key="1">
    <citation type="submission" date="2017-04" db="EMBL/GenBank/DDBJ databases">
        <authorList>
            <person name="Varghese N."/>
            <person name="Submissions S."/>
        </authorList>
    </citation>
    <scope>NUCLEOTIDE SEQUENCE [LARGE SCALE GENOMIC DNA]</scope>
</reference>
<dbReference type="OrthoDB" id="7390289at2"/>
<evidence type="ECO:0000256" key="1">
    <source>
        <dbReference type="ARBA" id="ARBA00022737"/>
    </source>
</evidence>
<keyword evidence="6" id="KW-1185">Reference proteome</keyword>
<evidence type="ECO:0000256" key="4">
    <source>
        <dbReference type="SAM" id="SignalP"/>
    </source>
</evidence>
<feature type="repeat" description="ANK" evidence="3">
    <location>
        <begin position="66"/>
        <end position="98"/>
    </location>
</feature>
<organism evidence="5 6">
    <name type="scientific">Altererythrobacter xiamenensis</name>
    <dbReference type="NCBI Taxonomy" id="1316679"/>
    <lineage>
        <taxon>Bacteria</taxon>
        <taxon>Pseudomonadati</taxon>
        <taxon>Pseudomonadota</taxon>
        <taxon>Alphaproteobacteria</taxon>
        <taxon>Sphingomonadales</taxon>
        <taxon>Erythrobacteraceae</taxon>
        <taxon>Altererythrobacter</taxon>
    </lineage>
</organism>
<keyword evidence="2 3" id="KW-0040">ANK repeat</keyword>
<dbReference type="InterPro" id="IPR002110">
    <property type="entry name" value="Ankyrin_rpt"/>
</dbReference>
<evidence type="ECO:0000256" key="3">
    <source>
        <dbReference type="PROSITE-ProRule" id="PRU00023"/>
    </source>
</evidence>
<sequence>MTRGVMRTIAMGLALIVTSLAAPVSAQMFRDGYEFLKAVKDRDGEVATEFLNEPGSTIVNTRDITSGETALHLVTARRDLVWVRFLLQRGANPNIRDKEGVAPIQLAVRLGFVDGVEALLKNGADIDVNDSAGETPLIAAVHRRDVPMVRLLLANGASPGRTDNSGRTARDYAELLKGNRSILDEFIKAEEEREAKGEDKNYGPKI</sequence>
<feature type="signal peptide" evidence="4">
    <location>
        <begin position="1"/>
        <end position="21"/>
    </location>
</feature>
<dbReference type="SUPFAM" id="SSF48403">
    <property type="entry name" value="Ankyrin repeat"/>
    <property type="match status" value="1"/>
</dbReference>
<dbReference type="PROSITE" id="PS50297">
    <property type="entry name" value="ANK_REP_REGION"/>
    <property type="match status" value="3"/>
</dbReference>
<dbReference type="PANTHER" id="PTHR24171">
    <property type="entry name" value="ANKYRIN REPEAT DOMAIN-CONTAINING PROTEIN 39-RELATED"/>
    <property type="match status" value="1"/>
</dbReference>
<protein>
    <submittedName>
        <fullName evidence="5">Ankyrin repeat</fullName>
    </submittedName>
</protein>
<dbReference type="RefSeq" id="WP_086437008.1">
    <property type="nucleotide sequence ID" value="NZ_FXWG01000001.1"/>
</dbReference>
<evidence type="ECO:0000313" key="5">
    <source>
        <dbReference type="EMBL" id="SMQ63367.1"/>
    </source>
</evidence>
<gene>
    <name evidence="5" type="ORF">SAMN06297468_0843</name>
</gene>
<evidence type="ECO:0000313" key="6">
    <source>
        <dbReference type="Proteomes" id="UP000194420"/>
    </source>
</evidence>
<accession>A0A1Y6ELA9</accession>
<keyword evidence="4" id="KW-0732">Signal</keyword>
<proteinExistence type="predicted"/>
<dbReference type="AlphaFoldDB" id="A0A1Y6ELA9"/>
<feature type="repeat" description="ANK" evidence="3">
    <location>
        <begin position="132"/>
        <end position="164"/>
    </location>
</feature>
<dbReference type="InterPro" id="IPR036770">
    <property type="entry name" value="Ankyrin_rpt-contain_sf"/>
</dbReference>
<dbReference type="Proteomes" id="UP000194420">
    <property type="component" value="Unassembled WGS sequence"/>
</dbReference>
<dbReference type="Gene3D" id="1.25.40.20">
    <property type="entry name" value="Ankyrin repeat-containing domain"/>
    <property type="match status" value="1"/>
</dbReference>